<dbReference type="PANTHER" id="PTHR41282">
    <property type="entry name" value="CONSERVED TRANSMEMBRANE PROTEIN-RELATED"/>
    <property type="match status" value="1"/>
</dbReference>
<keyword evidence="1" id="KW-0812">Transmembrane</keyword>
<dbReference type="EMBL" id="AP019307">
    <property type="protein sequence ID" value="BBH17989.1"/>
    <property type="molecule type" value="Genomic_DNA"/>
</dbReference>
<dbReference type="KEGG" id="nbe:Back2_22760"/>
<dbReference type="Proteomes" id="UP000271573">
    <property type="component" value="Chromosome"/>
</dbReference>
<name>A0A3G9J4N4_9ACTN</name>
<feature type="transmembrane region" description="Helical" evidence="1">
    <location>
        <begin position="222"/>
        <end position="246"/>
    </location>
</feature>
<feature type="transmembrane region" description="Helical" evidence="1">
    <location>
        <begin position="162"/>
        <end position="184"/>
    </location>
</feature>
<dbReference type="AlphaFoldDB" id="A0A3G9J4N4"/>
<keyword evidence="3" id="KW-1185">Reference proteome</keyword>
<feature type="transmembrane region" description="Helical" evidence="1">
    <location>
        <begin position="267"/>
        <end position="289"/>
    </location>
</feature>
<reference evidence="2 3" key="1">
    <citation type="submission" date="2018-11" db="EMBL/GenBank/DDBJ databases">
        <title>Complete genome sequence of Nocardioides baekrokdamisoli strain KCTC 39748.</title>
        <authorList>
            <person name="Kang S.W."/>
            <person name="Lee K.C."/>
            <person name="Kim K.K."/>
            <person name="Kim J.S."/>
            <person name="Kim D.S."/>
            <person name="Ko S.H."/>
            <person name="Yang S.H."/>
            <person name="Shin Y.K."/>
            <person name="Lee J.S."/>
        </authorList>
    </citation>
    <scope>NUCLEOTIDE SEQUENCE [LARGE SCALE GENOMIC DNA]</scope>
    <source>
        <strain evidence="2 3">KCTC 39748</strain>
    </source>
</reference>
<dbReference type="PIRSF" id="PIRSF009160">
    <property type="entry name" value="UCP009160"/>
    <property type="match status" value="1"/>
</dbReference>
<sequence>MRSNNPIFNRAEGFNKAPSVNMYGNTTYAGNGAGYTGFGTPQAGGTTFAPTAPTPVMTMDSVVRASAITFGTVLVTAILTWVLTPALTRVVDDTTGKMVVVGDYAPLFAALTVGSGLAFVMSLVNSFKRTISPALVIVFAAAEGVAIGAISKFVDVQFAHGIVIQAVLGTFAAFAGTLAAYKYFNIKVGNKFRTGVIAAMFGMVGLAMIDLVMGIFGGSTHLFGFSGIGMITAVLGIVIGVFMLILDYDQVENGIANGLPESESWRAAFGLTVSLVWIYTNLLRLLSILNQR</sequence>
<organism evidence="2 3">
    <name type="scientific">Nocardioides baekrokdamisoli</name>
    <dbReference type="NCBI Taxonomy" id="1804624"/>
    <lineage>
        <taxon>Bacteria</taxon>
        <taxon>Bacillati</taxon>
        <taxon>Actinomycetota</taxon>
        <taxon>Actinomycetes</taxon>
        <taxon>Propionibacteriales</taxon>
        <taxon>Nocardioidaceae</taxon>
        <taxon>Nocardioides</taxon>
    </lineage>
</organism>
<keyword evidence="1" id="KW-1133">Transmembrane helix</keyword>
<gene>
    <name evidence="2" type="ORF">Back2_22760</name>
</gene>
<feature type="transmembrane region" description="Helical" evidence="1">
    <location>
        <begin position="196"/>
        <end position="216"/>
    </location>
</feature>
<dbReference type="RefSeq" id="WP_125569365.1">
    <property type="nucleotide sequence ID" value="NZ_AP019307.1"/>
</dbReference>
<dbReference type="PANTHER" id="PTHR41282:SF1">
    <property type="entry name" value="CONSERVED TRANSMEMBRANE PROTEIN-RELATED"/>
    <property type="match status" value="1"/>
</dbReference>
<evidence type="ECO:0000313" key="2">
    <source>
        <dbReference type="EMBL" id="BBH17989.1"/>
    </source>
</evidence>
<dbReference type="OrthoDB" id="116480at2"/>
<dbReference type="Pfam" id="PF12811">
    <property type="entry name" value="BaxI_1"/>
    <property type="match status" value="1"/>
</dbReference>
<proteinExistence type="predicted"/>
<feature type="transmembrane region" description="Helical" evidence="1">
    <location>
        <begin position="104"/>
        <end position="124"/>
    </location>
</feature>
<feature type="transmembrane region" description="Helical" evidence="1">
    <location>
        <begin position="131"/>
        <end position="150"/>
    </location>
</feature>
<dbReference type="InterPro" id="IPR010539">
    <property type="entry name" value="BaxI_1-like"/>
</dbReference>
<protein>
    <submittedName>
        <fullName evidence="2">Membrane protein</fullName>
    </submittedName>
</protein>
<evidence type="ECO:0000313" key="3">
    <source>
        <dbReference type="Proteomes" id="UP000271573"/>
    </source>
</evidence>
<feature type="transmembrane region" description="Helical" evidence="1">
    <location>
        <begin position="62"/>
        <end position="84"/>
    </location>
</feature>
<keyword evidence="1" id="KW-0472">Membrane</keyword>
<evidence type="ECO:0000256" key="1">
    <source>
        <dbReference type="SAM" id="Phobius"/>
    </source>
</evidence>
<accession>A0A3G9J4N4</accession>